<name>A0A447QEJ5_SERRU</name>
<sequence length="217" mass="24331">MMTPNQKRQLKNNAWSAAAAAPRKSYLGKLKRLNEVQSGWIKSLLSVWGECVGGNTAGHLTGGGGSFWGCIIHEEWNDDQAQKITRVLNELRKAGYKGEELIAMAKTIIWPSESLADMIANAKEADDATFVESVILKAFKKDNPVYILGLDYYTTTKTVTDMGRYMRHYHAPHLTRIQSEDRVRWCIELFNYAAFVAIRAAICAENAKKSEKTLENG</sequence>
<dbReference type="AlphaFoldDB" id="A0A447QEJ5"/>
<evidence type="ECO:0000313" key="2">
    <source>
        <dbReference type="Proteomes" id="UP000271603"/>
    </source>
</evidence>
<reference evidence="1 2" key="1">
    <citation type="submission" date="2018-12" db="EMBL/GenBank/DDBJ databases">
        <authorList>
            <consortium name="Pathogen Informatics"/>
        </authorList>
    </citation>
    <scope>NUCLEOTIDE SEQUENCE [LARGE SCALE GENOMIC DNA]</scope>
    <source>
        <strain evidence="1 2">NCTC9419</strain>
    </source>
</reference>
<gene>
    <name evidence="1" type="ORF">NCTC9419_00461</name>
</gene>
<accession>A0A447QEJ5</accession>
<dbReference type="EMBL" id="LR134155">
    <property type="protein sequence ID" value="VEA68488.1"/>
    <property type="molecule type" value="Genomic_DNA"/>
</dbReference>
<proteinExistence type="predicted"/>
<organism evidence="1 2">
    <name type="scientific">Serratia rubidaea</name>
    <name type="common">Serratia marinorubra</name>
    <dbReference type="NCBI Taxonomy" id="61652"/>
    <lineage>
        <taxon>Bacteria</taxon>
        <taxon>Pseudomonadati</taxon>
        <taxon>Pseudomonadota</taxon>
        <taxon>Gammaproteobacteria</taxon>
        <taxon>Enterobacterales</taxon>
        <taxon>Yersiniaceae</taxon>
        <taxon>Serratia</taxon>
    </lineage>
</organism>
<dbReference type="Proteomes" id="UP000271603">
    <property type="component" value="Chromosome"/>
</dbReference>
<evidence type="ECO:0000313" key="1">
    <source>
        <dbReference type="EMBL" id="VEA68488.1"/>
    </source>
</evidence>
<protein>
    <submittedName>
        <fullName evidence="1">Uncharacterized protein</fullName>
    </submittedName>
</protein>